<proteinExistence type="predicted"/>
<name>A0A382QHH0_9ZZZZ</name>
<dbReference type="EMBL" id="UINC01114256">
    <property type="protein sequence ID" value="SVC84437.1"/>
    <property type="molecule type" value="Genomic_DNA"/>
</dbReference>
<dbReference type="AlphaFoldDB" id="A0A382QHH0"/>
<protein>
    <submittedName>
        <fullName evidence="1">Uncharacterized protein</fullName>
    </submittedName>
</protein>
<evidence type="ECO:0000313" key="1">
    <source>
        <dbReference type="EMBL" id="SVC84437.1"/>
    </source>
</evidence>
<reference evidence="1" key="1">
    <citation type="submission" date="2018-05" db="EMBL/GenBank/DDBJ databases">
        <authorList>
            <person name="Lanie J.A."/>
            <person name="Ng W.-L."/>
            <person name="Kazmierczak K.M."/>
            <person name="Andrzejewski T.M."/>
            <person name="Davidsen T.M."/>
            <person name="Wayne K.J."/>
            <person name="Tettelin H."/>
            <person name="Glass J.I."/>
            <person name="Rusch D."/>
            <person name="Podicherti R."/>
            <person name="Tsui H.-C.T."/>
            <person name="Winkler M.E."/>
        </authorList>
    </citation>
    <scope>NUCLEOTIDE SEQUENCE</scope>
</reference>
<organism evidence="1">
    <name type="scientific">marine metagenome</name>
    <dbReference type="NCBI Taxonomy" id="408172"/>
    <lineage>
        <taxon>unclassified sequences</taxon>
        <taxon>metagenomes</taxon>
        <taxon>ecological metagenomes</taxon>
    </lineage>
</organism>
<accession>A0A382QHH0</accession>
<sequence>MVQRQLIPFGMFPGGFEPLTTADLPHAVLAEGRALVLEPGCDPAKVSSDGEGEYQTSQVLIICTEPNPEGSGIVEEVVDDSFVGTYPARAQPFTPGSCAQCR</sequence>
<gene>
    <name evidence="1" type="ORF">METZ01_LOCUS337291</name>
</gene>